<dbReference type="HOGENOM" id="CLU_1787588_0_0_1"/>
<feature type="compositionally biased region" description="Polar residues" evidence="1">
    <location>
        <begin position="89"/>
        <end position="98"/>
    </location>
</feature>
<evidence type="ECO:0000313" key="3">
    <source>
        <dbReference type="Proteomes" id="UP000054018"/>
    </source>
</evidence>
<protein>
    <submittedName>
        <fullName evidence="2">Uncharacterized protein</fullName>
    </submittedName>
</protein>
<dbReference type="Proteomes" id="UP000054018">
    <property type="component" value="Unassembled WGS sequence"/>
</dbReference>
<name>A0A0C9Z338_9AGAM</name>
<sequence>MTPAPTEGLWCVCRKYCKGVRRQLNTPHTWRRHLREAADDEIEAIRLARRSDNFRAYISDAAGTSTSSSHKRSSNQDMDGDDSAKRARTSPQPLSTPQAEDDFHSHPEGDSYRNMARDHDATDLGGEGGFMGADGDDFAHQRNGK</sequence>
<evidence type="ECO:0000256" key="1">
    <source>
        <dbReference type="SAM" id="MobiDB-lite"/>
    </source>
</evidence>
<organism evidence="2 3">
    <name type="scientific">Pisolithus microcarpus 441</name>
    <dbReference type="NCBI Taxonomy" id="765257"/>
    <lineage>
        <taxon>Eukaryota</taxon>
        <taxon>Fungi</taxon>
        <taxon>Dikarya</taxon>
        <taxon>Basidiomycota</taxon>
        <taxon>Agaricomycotina</taxon>
        <taxon>Agaricomycetes</taxon>
        <taxon>Agaricomycetidae</taxon>
        <taxon>Boletales</taxon>
        <taxon>Sclerodermatineae</taxon>
        <taxon>Pisolithaceae</taxon>
        <taxon>Pisolithus</taxon>
    </lineage>
</organism>
<evidence type="ECO:0000313" key="2">
    <source>
        <dbReference type="EMBL" id="KIK23436.1"/>
    </source>
</evidence>
<proteinExistence type="predicted"/>
<keyword evidence="3" id="KW-1185">Reference proteome</keyword>
<dbReference type="EMBL" id="KN833726">
    <property type="protein sequence ID" value="KIK23436.1"/>
    <property type="molecule type" value="Genomic_DNA"/>
</dbReference>
<dbReference type="AlphaFoldDB" id="A0A0C9Z338"/>
<accession>A0A0C9Z338</accession>
<reference evidence="3" key="2">
    <citation type="submission" date="2015-01" db="EMBL/GenBank/DDBJ databases">
        <title>Evolutionary Origins and Diversification of the Mycorrhizal Mutualists.</title>
        <authorList>
            <consortium name="DOE Joint Genome Institute"/>
            <consortium name="Mycorrhizal Genomics Consortium"/>
            <person name="Kohler A."/>
            <person name="Kuo A."/>
            <person name="Nagy L.G."/>
            <person name="Floudas D."/>
            <person name="Copeland A."/>
            <person name="Barry K.W."/>
            <person name="Cichocki N."/>
            <person name="Veneault-Fourrey C."/>
            <person name="LaButti K."/>
            <person name="Lindquist E.A."/>
            <person name="Lipzen A."/>
            <person name="Lundell T."/>
            <person name="Morin E."/>
            <person name="Murat C."/>
            <person name="Riley R."/>
            <person name="Ohm R."/>
            <person name="Sun H."/>
            <person name="Tunlid A."/>
            <person name="Henrissat B."/>
            <person name="Grigoriev I.V."/>
            <person name="Hibbett D.S."/>
            <person name="Martin F."/>
        </authorList>
    </citation>
    <scope>NUCLEOTIDE SEQUENCE [LARGE SCALE GENOMIC DNA]</scope>
    <source>
        <strain evidence="3">441</strain>
    </source>
</reference>
<feature type="region of interest" description="Disordered" evidence="1">
    <location>
        <begin position="61"/>
        <end position="145"/>
    </location>
</feature>
<gene>
    <name evidence="2" type="ORF">PISMIDRAFT_23472</name>
</gene>
<reference evidence="2 3" key="1">
    <citation type="submission" date="2014-04" db="EMBL/GenBank/DDBJ databases">
        <authorList>
            <consortium name="DOE Joint Genome Institute"/>
            <person name="Kuo A."/>
            <person name="Kohler A."/>
            <person name="Costa M.D."/>
            <person name="Nagy L.G."/>
            <person name="Floudas D."/>
            <person name="Copeland A."/>
            <person name="Barry K.W."/>
            <person name="Cichocki N."/>
            <person name="Veneault-Fourrey C."/>
            <person name="LaButti K."/>
            <person name="Lindquist E.A."/>
            <person name="Lipzen A."/>
            <person name="Lundell T."/>
            <person name="Morin E."/>
            <person name="Murat C."/>
            <person name="Sun H."/>
            <person name="Tunlid A."/>
            <person name="Henrissat B."/>
            <person name="Grigoriev I.V."/>
            <person name="Hibbett D.S."/>
            <person name="Martin F."/>
            <person name="Nordberg H.P."/>
            <person name="Cantor M.N."/>
            <person name="Hua S.X."/>
        </authorList>
    </citation>
    <scope>NUCLEOTIDE SEQUENCE [LARGE SCALE GENOMIC DNA]</scope>
    <source>
        <strain evidence="2 3">441</strain>
    </source>
</reference>
<feature type="compositionally biased region" description="Basic and acidic residues" evidence="1">
    <location>
        <begin position="101"/>
        <end position="122"/>
    </location>
</feature>